<name>A0A916JTN7_9MICO</name>
<keyword evidence="6" id="KW-1185">Reference proteome</keyword>
<evidence type="ECO:0000256" key="1">
    <source>
        <dbReference type="ARBA" id="ARBA00023125"/>
    </source>
</evidence>
<dbReference type="PANTHER" id="PTHR30055:SF231">
    <property type="entry name" value="TRANSCRIPTIONAL REGULATORY PROTEIN (PROBABLY DEOR-FAMILY)-RELATED"/>
    <property type="match status" value="1"/>
</dbReference>
<dbReference type="Proteomes" id="UP000693892">
    <property type="component" value="Unassembled WGS sequence"/>
</dbReference>
<feature type="domain" description="HTH tetR-type" evidence="4">
    <location>
        <begin position="19"/>
        <end position="79"/>
    </location>
</feature>
<dbReference type="GO" id="GO:0003700">
    <property type="term" value="F:DNA-binding transcription factor activity"/>
    <property type="evidence" value="ECO:0007669"/>
    <property type="project" value="TreeGrafter"/>
</dbReference>
<dbReference type="InterPro" id="IPR001647">
    <property type="entry name" value="HTH_TetR"/>
</dbReference>
<organism evidence="5 6">
    <name type="scientific">Leucobacter soli</name>
    <dbReference type="NCBI Taxonomy" id="2812850"/>
    <lineage>
        <taxon>Bacteria</taxon>
        <taxon>Bacillati</taxon>
        <taxon>Actinomycetota</taxon>
        <taxon>Actinomycetes</taxon>
        <taxon>Micrococcales</taxon>
        <taxon>Microbacteriaceae</taxon>
        <taxon>Leucobacter</taxon>
    </lineage>
</organism>
<dbReference type="RefSeq" id="WP_218114016.1">
    <property type="nucleotide sequence ID" value="NZ_CAJVAP010000003.1"/>
</dbReference>
<proteinExistence type="predicted"/>
<dbReference type="EMBL" id="CAJVAP010000003">
    <property type="protein sequence ID" value="CAG7600215.1"/>
    <property type="molecule type" value="Genomic_DNA"/>
</dbReference>
<evidence type="ECO:0000259" key="4">
    <source>
        <dbReference type="PROSITE" id="PS50977"/>
    </source>
</evidence>
<evidence type="ECO:0000313" key="5">
    <source>
        <dbReference type="EMBL" id="CAG7600215.1"/>
    </source>
</evidence>
<evidence type="ECO:0000256" key="2">
    <source>
        <dbReference type="PROSITE-ProRule" id="PRU00335"/>
    </source>
</evidence>
<comment type="caution">
    <text evidence="5">The sequence shown here is derived from an EMBL/GenBank/DDBJ whole genome shotgun (WGS) entry which is preliminary data.</text>
</comment>
<dbReference type="AlphaFoldDB" id="A0A916JTN7"/>
<dbReference type="PROSITE" id="PS50977">
    <property type="entry name" value="HTH_TETR_2"/>
    <property type="match status" value="1"/>
</dbReference>
<accession>A0A916JTN7</accession>
<evidence type="ECO:0000256" key="3">
    <source>
        <dbReference type="SAM" id="MobiDB-lite"/>
    </source>
</evidence>
<feature type="DNA-binding region" description="H-T-H motif" evidence="2">
    <location>
        <begin position="42"/>
        <end position="61"/>
    </location>
</feature>
<dbReference type="PANTHER" id="PTHR30055">
    <property type="entry name" value="HTH-TYPE TRANSCRIPTIONAL REGULATOR RUTR"/>
    <property type="match status" value="1"/>
</dbReference>
<evidence type="ECO:0000313" key="6">
    <source>
        <dbReference type="Proteomes" id="UP000693892"/>
    </source>
</evidence>
<keyword evidence="1 2" id="KW-0238">DNA-binding</keyword>
<protein>
    <submittedName>
        <fullName evidence="5">HTH-type transcriptional regulator RcdA</fullName>
    </submittedName>
</protein>
<feature type="region of interest" description="Disordered" evidence="3">
    <location>
        <begin position="1"/>
        <end position="21"/>
    </location>
</feature>
<gene>
    <name evidence="5" type="primary">rcdA_1</name>
    <name evidence="5" type="ORF">LEUCIP111803_00366</name>
</gene>
<dbReference type="InterPro" id="IPR050109">
    <property type="entry name" value="HTH-type_TetR-like_transc_reg"/>
</dbReference>
<reference evidence="5" key="1">
    <citation type="submission" date="2021-06" db="EMBL/GenBank/DDBJ databases">
        <authorList>
            <person name="Criscuolo A."/>
        </authorList>
    </citation>
    <scope>NUCLEOTIDE SEQUENCE</scope>
    <source>
        <strain evidence="5">CIP111803</strain>
    </source>
</reference>
<dbReference type="Pfam" id="PF00440">
    <property type="entry name" value="TetR_N"/>
    <property type="match status" value="1"/>
</dbReference>
<dbReference type="GO" id="GO:0000976">
    <property type="term" value="F:transcription cis-regulatory region binding"/>
    <property type="evidence" value="ECO:0007669"/>
    <property type="project" value="TreeGrafter"/>
</dbReference>
<sequence length="190" mass="20885">MSTPVRPARPARTRSKNDPHRRQRIIDATARIIGREGIGAVTFRAVASEAGVPLGSTTYYFTDKDDLLVSTISSLRAKSDAHFEESLAANVPEHGVAGGIARMMEEVTTDWRESLFEGYGVYVSTFSQQNLRSVVANWTMEQLISRYCPPRAARSIAFLLEGMLTQVVLGQAEITAEEVEPAVSRLIELG</sequence>